<evidence type="ECO:0000313" key="3">
    <source>
        <dbReference type="Proteomes" id="UP000001072"/>
    </source>
</evidence>
<feature type="compositionally biased region" description="Low complexity" evidence="1">
    <location>
        <begin position="101"/>
        <end position="115"/>
    </location>
</feature>
<reference evidence="3" key="1">
    <citation type="journal article" date="2011" name="Proc. Natl. Acad. Sci. U.S.A.">
        <title>Obligate biotrophy features unraveled by the genomic analysis of rust fungi.</title>
        <authorList>
            <person name="Duplessis S."/>
            <person name="Cuomo C.A."/>
            <person name="Lin Y.-C."/>
            <person name="Aerts A."/>
            <person name="Tisserant E."/>
            <person name="Veneault-Fourrey C."/>
            <person name="Joly D.L."/>
            <person name="Hacquard S."/>
            <person name="Amselem J."/>
            <person name="Cantarel B.L."/>
            <person name="Chiu R."/>
            <person name="Coutinho P.M."/>
            <person name="Feau N."/>
            <person name="Field M."/>
            <person name="Frey P."/>
            <person name="Gelhaye E."/>
            <person name="Goldberg J."/>
            <person name="Grabherr M.G."/>
            <person name="Kodira C.D."/>
            <person name="Kohler A."/>
            <person name="Kuees U."/>
            <person name="Lindquist E.A."/>
            <person name="Lucas S.M."/>
            <person name="Mago R."/>
            <person name="Mauceli E."/>
            <person name="Morin E."/>
            <person name="Murat C."/>
            <person name="Pangilinan J.L."/>
            <person name="Park R."/>
            <person name="Pearson M."/>
            <person name="Quesneville H."/>
            <person name="Rouhier N."/>
            <person name="Sakthikumar S."/>
            <person name="Salamov A.A."/>
            <person name="Schmutz J."/>
            <person name="Selles B."/>
            <person name="Shapiro H."/>
            <person name="Tanguay P."/>
            <person name="Tuskan G.A."/>
            <person name="Henrissat B."/>
            <person name="Van de Peer Y."/>
            <person name="Rouze P."/>
            <person name="Ellis J.G."/>
            <person name="Dodds P.N."/>
            <person name="Schein J.E."/>
            <person name="Zhong S."/>
            <person name="Hamelin R.C."/>
            <person name="Grigoriev I.V."/>
            <person name="Szabo L.J."/>
            <person name="Martin F."/>
        </authorList>
    </citation>
    <scope>NUCLEOTIDE SEQUENCE [LARGE SCALE GENOMIC DNA]</scope>
    <source>
        <strain evidence="3">98AG31 / pathotype 3-4-7</strain>
    </source>
</reference>
<feature type="compositionally biased region" description="Acidic residues" evidence="1">
    <location>
        <begin position="352"/>
        <end position="374"/>
    </location>
</feature>
<dbReference type="VEuPathDB" id="FungiDB:MELLADRAFT_103636"/>
<feature type="compositionally biased region" description="Polar residues" evidence="1">
    <location>
        <begin position="1"/>
        <end position="38"/>
    </location>
</feature>
<dbReference type="AlphaFoldDB" id="F4RBZ3"/>
<evidence type="ECO:0000313" key="2">
    <source>
        <dbReference type="EMBL" id="EGG10253.1"/>
    </source>
</evidence>
<dbReference type="OrthoDB" id="10408704at2759"/>
<name>F4RBZ3_MELLP</name>
<dbReference type="KEGG" id="mlr:MELLADRAFT_103636"/>
<proteinExistence type="predicted"/>
<dbReference type="InParanoid" id="F4RBZ3"/>
<keyword evidence="3" id="KW-1185">Reference proteome</keyword>
<dbReference type="Proteomes" id="UP000001072">
    <property type="component" value="Unassembled WGS sequence"/>
</dbReference>
<feature type="region of interest" description="Disordered" evidence="1">
    <location>
        <begin position="1"/>
        <end position="115"/>
    </location>
</feature>
<gene>
    <name evidence="2" type="ORF">MELLADRAFT_103636</name>
</gene>
<sequence length="374" mass="41451">MRNTRSQQSQPSPTNATISSTSASRSGQVRNTVPPATQSKKRPTRSQARSRYEEDFQSDDNLSDQFNPNNDLSESEEEDFEIHNCPQEPATKRPRTQLADSSNYTTTNTTTQTSTNSLLDDKWTLPTVSNYKSLANAWPTSRISEARRRSVPPSGQPAKLAERNKIIGNKWTSLPDMEQLVYDPTIFFTLSGLPLPKKVKPVKLSSADCDELQILYDESVSSNKVSKVYANVAAGIPDVKVIGDCPKKGFPCKPDPAQYLRDKGYPVEAVQLPGSTLRHEDLLLGFDKMNSKRTQWLNDLKAGLFKFKKITEDPIQVNNPSGSNNSGVSNPADTQGEDEEWGGISDSCGIVEDIDPDLDDLDEDSDDLPDENNF</sequence>
<protein>
    <submittedName>
        <fullName evidence="2">Uncharacterized protein</fullName>
    </submittedName>
</protein>
<accession>F4RBZ3</accession>
<feature type="compositionally biased region" description="Polar residues" evidence="1">
    <location>
        <begin position="63"/>
        <end position="72"/>
    </location>
</feature>
<organism evidence="3">
    <name type="scientific">Melampsora larici-populina (strain 98AG31 / pathotype 3-4-7)</name>
    <name type="common">Poplar leaf rust fungus</name>
    <dbReference type="NCBI Taxonomy" id="747676"/>
    <lineage>
        <taxon>Eukaryota</taxon>
        <taxon>Fungi</taxon>
        <taxon>Dikarya</taxon>
        <taxon>Basidiomycota</taxon>
        <taxon>Pucciniomycotina</taxon>
        <taxon>Pucciniomycetes</taxon>
        <taxon>Pucciniales</taxon>
        <taxon>Melampsoraceae</taxon>
        <taxon>Melampsora</taxon>
    </lineage>
</organism>
<feature type="region of interest" description="Disordered" evidence="1">
    <location>
        <begin position="315"/>
        <end position="374"/>
    </location>
</feature>
<dbReference type="EMBL" id="GL883095">
    <property type="protein sequence ID" value="EGG10253.1"/>
    <property type="molecule type" value="Genomic_DNA"/>
</dbReference>
<evidence type="ECO:0000256" key="1">
    <source>
        <dbReference type="SAM" id="MobiDB-lite"/>
    </source>
</evidence>
<dbReference type="GeneID" id="18922026"/>
<feature type="compositionally biased region" description="Low complexity" evidence="1">
    <location>
        <begin position="317"/>
        <end position="331"/>
    </location>
</feature>
<dbReference type="RefSeq" id="XP_007406554.1">
    <property type="nucleotide sequence ID" value="XM_007406492.1"/>
</dbReference>
<dbReference type="HOGENOM" id="CLU_739828_0_0_1"/>